<keyword evidence="2" id="KW-0812">Transmembrane</keyword>
<organism evidence="6 7">
    <name type="scientific">Methylomonas albis</name>
    <dbReference type="NCBI Taxonomy" id="1854563"/>
    <lineage>
        <taxon>Bacteria</taxon>
        <taxon>Pseudomonadati</taxon>
        <taxon>Pseudomonadota</taxon>
        <taxon>Gammaproteobacteria</taxon>
        <taxon>Methylococcales</taxon>
        <taxon>Methylococcaceae</taxon>
        <taxon>Methylomonas</taxon>
    </lineage>
</organism>
<gene>
    <name evidence="6" type="ORF">IE877_14195</name>
</gene>
<dbReference type="Gene3D" id="1.20.5.340">
    <property type="match status" value="1"/>
</dbReference>
<dbReference type="InterPro" id="IPR024461">
    <property type="entry name" value="CCDC90-like"/>
</dbReference>
<evidence type="ECO:0000256" key="3">
    <source>
        <dbReference type="ARBA" id="ARBA00022989"/>
    </source>
</evidence>
<keyword evidence="3" id="KW-1133">Transmembrane helix</keyword>
<proteinExistence type="predicted"/>
<evidence type="ECO:0000256" key="2">
    <source>
        <dbReference type="ARBA" id="ARBA00022692"/>
    </source>
</evidence>
<dbReference type="Pfam" id="PF07798">
    <property type="entry name" value="CCDC90-like"/>
    <property type="match status" value="1"/>
</dbReference>
<keyword evidence="7" id="KW-1185">Reference proteome</keyword>
<keyword evidence="5" id="KW-0472">Membrane</keyword>
<dbReference type="Proteomes" id="UP000652176">
    <property type="component" value="Unassembled WGS sequence"/>
</dbReference>
<dbReference type="RefSeq" id="WP_192375323.1">
    <property type="nucleotide sequence ID" value="NZ_CAJHIV010000001.1"/>
</dbReference>
<comment type="subcellular location">
    <subcellularLocation>
        <location evidence="1">Membrane</location>
    </subcellularLocation>
</comment>
<reference evidence="6 7" key="1">
    <citation type="submission" date="2020-09" db="EMBL/GenBank/DDBJ databases">
        <title>Methylomonas albis sp. nov. and Methylomonas fluvii sp. nov.: Two cold-adapted methanotrophs from the River Elbe and an amended description of Methylovulum psychrotolerans strain Eb1.</title>
        <authorList>
            <person name="Bussmann I.K."/>
            <person name="Klings K.-W."/>
            <person name="Warnstedt J."/>
            <person name="Hoppert M."/>
            <person name="Saborowski A."/>
            <person name="Horn F."/>
            <person name="Liebner S."/>
        </authorList>
    </citation>
    <scope>NUCLEOTIDE SEQUENCE [LARGE SCALE GENOMIC DNA]</scope>
    <source>
        <strain evidence="6 7">EbA</strain>
    </source>
</reference>
<protein>
    <submittedName>
        <fullName evidence="6">DUF1640 domain-containing protein</fullName>
    </submittedName>
</protein>
<evidence type="ECO:0000313" key="6">
    <source>
        <dbReference type="EMBL" id="MBD9357014.1"/>
    </source>
</evidence>
<keyword evidence="4" id="KW-0175">Coiled coil</keyword>
<name>A0ABR9D1L5_9GAMM</name>
<evidence type="ECO:0000256" key="4">
    <source>
        <dbReference type="ARBA" id="ARBA00023054"/>
    </source>
</evidence>
<sequence length="109" mass="12359">MTAIMFDTHEFVKELKGAGFSEEQAEIITKLQKTAISATLEQAKHDYDLDDLSTKRDLKELETGLKRDIKELELEQDAKLAETKSELIRWIVSVGLLQTALISALLLKR</sequence>
<accession>A0ABR9D1L5</accession>
<evidence type="ECO:0000256" key="1">
    <source>
        <dbReference type="ARBA" id="ARBA00004370"/>
    </source>
</evidence>
<dbReference type="EMBL" id="JACXSS010000001">
    <property type="protein sequence ID" value="MBD9357014.1"/>
    <property type="molecule type" value="Genomic_DNA"/>
</dbReference>
<evidence type="ECO:0000256" key="5">
    <source>
        <dbReference type="ARBA" id="ARBA00023136"/>
    </source>
</evidence>
<evidence type="ECO:0000313" key="7">
    <source>
        <dbReference type="Proteomes" id="UP000652176"/>
    </source>
</evidence>
<comment type="caution">
    <text evidence="6">The sequence shown here is derived from an EMBL/GenBank/DDBJ whole genome shotgun (WGS) entry which is preliminary data.</text>
</comment>